<reference evidence="1 2" key="1">
    <citation type="submission" date="2019-11" db="EMBL/GenBank/DDBJ databases">
        <title>Implementation of targeted gown and glove precautions to prevent Staphylococcus aureus acquisition in community-based nursing homes.</title>
        <authorList>
            <person name="Stine O.C."/>
        </authorList>
    </citation>
    <scope>NUCLEOTIDE SEQUENCE [LARGE SCALE GENOMIC DNA]</scope>
    <source>
        <strain evidence="1 2">S_4031.LGMP.AI</strain>
    </source>
</reference>
<proteinExistence type="predicted"/>
<organism evidence="1 2">
    <name type="scientific">Staphylococcus aureus</name>
    <dbReference type="NCBI Taxonomy" id="1280"/>
    <lineage>
        <taxon>Bacteria</taxon>
        <taxon>Bacillati</taxon>
        <taxon>Bacillota</taxon>
        <taxon>Bacilli</taxon>
        <taxon>Bacillales</taxon>
        <taxon>Staphylococcaceae</taxon>
        <taxon>Staphylococcus</taxon>
    </lineage>
</organism>
<comment type="caution">
    <text evidence="1">The sequence shown here is derived from an EMBL/GenBank/DDBJ whole genome shotgun (WGS) entry which is preliminary data.</text>
</comment>
<dbReference type="EMBL" id="WPRH01000498">
    <property type="protein sequence ID" value="MVI55909.1"/>
    <property type="molecule type" value="Genomic_DNA"/>
</dbReference>
<evidence type="ECO:0000313" key="2">
    <source>
        <dbReference type="Proteomes" id="UP000433366"/>
    </source>
</evidence>
<evidence type="ECO:0000313" key="1">
    <source>
        <dbReference type="EMBL" id="MVI55909.1"/>
    </source>
</evidence>
<protein>
    <recommendedName>
        <fullName evidence="3">YcxB family protein</fullName>
    </recommendedName>
</protein>
<feature type="non-terminal residue" evidence="1">
    <location>
        <position position="1"/>
    </location>
</feature>
<name>A0A6B0BDD3_STAAU</name>
<dbReference type="AlphaFoldDB" id="A0A6B0BDD3"/>
<sequence length="54" mass="6570">QFYYRSISYNEIEKIDYDGQTIMFKFNIGNVPMHDIKSDNVEMFVEYVKQHMIV</sequence>
<accession>A0A6B0BDD3</accession>
<dbReference type="Proteomes" id="UP000433366">
    <property type="component" value="Unassembled WGS sequence"/>
</dbReference>
<gene>
    <name evidence="1" type="ORF">GO793_08610</name>
</gene>
<evidence type="ECO:0008006" key="3">
    <source>
        <dbReference type="Google" id="ProtNLM"/>
    </source>
</evidence>